<accession>A0ABD2YNE1</accession>
<proteinExistence type="predicted"/>
<name>A0ABD2YNE1_9GENT</name>
<feature type="compositionally biased region" description="Acidic residues" evidence="1">
    <location>
        <begin position="132"/>
        <end position="161"/>
    </location>
</feature>
<gene>
    <name evidence="2" type="ORF">ACH5RR_027894</name>
</gene>
<dbReference type="EMBL" id="JBJUIK010000012">
    <property type="protein sequence ID" value="KAL3508493.1"/>
    <property type="molecule type" value="Genomic_DNA"/>
</dbReference>
<feature type="compositionally biased region" description="Polar residues" evidence="1">
    <location>
        <begin position="166"/>
        <end position="176"/>
    </location>
</feature>
<comment type="caution">
    <text evidence="2">The sequence shown here is derived from an EMBL/GenBank/DDBJ whole genome shotgun (WGS) entry which is preliminary data.</text>
</comment>
<feature type="compositionally biased region" description="Basic residues" evidence="1">
    <location>
        <begin position="70"/>
        <end position="79"/>
    </location>
</feature>
<protein>
    <submittedName>
        <fullName evidence="2">Uncharacterized protein</fullName>
    </submittedName>
</protein>
<keyword evidence="3" id="KW-1185">Reference proteome</keyword>
<reference evidence="2 3" key="1">
    <citation type="submission" date="2024-11" db="EMBL/GenBank/DDBJ databases">
        <title>A near-complete genome assembly of Cinchona calisaya.</title>
        <authorList>
            <person name="Lian D.C."/>
            <person name="Zhao X.W."/>
            <person name="Wei L."/>
        </authorList>
    </citation>
    <scope>NUCLEOTIDE SEQUENCE [LARGE SCALE GENOMIC DNA]</scope>
    <source>
        <tissue evidence="2">Nenye</tissue>
    </source>
</reference>
<dbReference type="Proteomes" id="UP001630127">
    <property type="component" value="Unassembled WGS sequence"/>
</dbReference>
<feature type="region of interest" description="Disordered" evidence="1">
    <location>
        <begin position="1"/>
        <end position="184"/>
    </location>
</feature>
<evidence type="ECO:0000313" key="3">
    <source>
        <dbReference type="Proteomes" id="UP001630127"/>
    </source>
</evidence>
<feature type="compositionally biased region" description="Low complexity" evidence="1">
    <location>
        <begin position="16"/>
        <end position="39"/>
    </location>
</feature>
<dbReference type="AlphaFoldDB" id="A0ABD2YNE1"/>
<feature type="compositionally biased region" description="Basic and acidic residues" evidence="1">
    <location>
        <begin position="108"/>
        <end position="131"/>
    </location>
</feature>
<evidence type="ECO:0000313" key="2">
    <source>
        <dbReference type="EMBL" id="KAL3508493.1"/>
    </source>
</evidence>
<evidence type="ECO:0000256" key="1">
    <source>
        <dbReference type="SAM" id="MobiDB-lite"/>
    </source>
</evidence>
<organism evidence="2 3">
    <name type="scientific">Cinchona calisaya</name>
    <dbReference type="NCBI Taxonomy" id="153742"/>
    <lineage>
        <taxon>Eukaryota</taxon>
        <taxon>Viridiplantae</taxon>
        <taxon>Streptophyta</taxon>
        <taxon>Embryophyta</taxon>
        <taxon>Tracheophyta</taxon>
        <taxon>Spermatophyta</taxon>
        <taxon>Magnoliopsida</taxon>
        <taxon>eudicotyledons</taxon>
        <taxon>Gunneridae</taxon>
        <taxon>Pentapetalae</taxon>
        <taxon>asterids</taxon>
        <taxon>lamiids</taxon>
        <taxon>Gentianales</taxon>
        <taxon>Rubiaceae</taxon>
        <taxon>Cinchonoideae</taxon>
        <taxon>Cinchoneae</taxon>
        <taxon>Cinchona</taxon>
    </lineage>
</organism>
<sequence length="184" mass="20933">MKRALMHKLISEGYFQQPNDDQNPQQAINQENQPINQENPNDDQDQEEHLHEAAIPNFVEDLRGTGFVSKKQRGPRTKRISFETYPLPRTAIVNKDDVNNASSSTGTETEKDQQESSSNSEKKDLTYRPEQEVEEEEDDDDDDEDLENETEEEEENSENDEGGSSGVNPSDENASDISWKPSDD</sequence>